<reference evidence="2 3" key="2">
    <citation type="journal article" date="2011" name="ISME J.">
        <title>RNA-seq reveals cooperative metabolic interactions between two termite-gut spirochete species in co-culture.</title>
        <authorList>
            <person name="Rosenthal A.Z."/>
            <person name="Matson E.G."/>
            <person name="Eldar A."/>
            <person name="Leadbetter J.R."/>
        </authorList>
    </citation>
    <scope>NUCLEOTIDE SEQUENCE [LARGE SCALE GENOMIC DNA]</scope>
    <source>
        <strain evidence="3">ATCC BAA-887 / DSM 12427 / ZAS-2</strain>
    </source>
</reference>
<organism evidence="2 3">
    <name type="scientific">Treponema primitia (strain ATCC BAA-887 / DSM 12427 / ZAS-2)</name>
    <dbReference type="NCBI Taxonomy" id="545694"/>
    <lineage>
        <taxon>Bacteria</taxon>
        <taxon>Pseudomonadati</taxon>
        <taxon>Spirochaetota</taxon>
        <taxon>Spirochaetia</taxon>
        <taxon>Spirochaetales</taxon>
        <taxon>Treponemataceae</taxon>
        <taxon>Treponema</taxon>
    </lineage>
</organism>
<dbReference type="SUPFAM" id="SSF53756">
    <property type="entry name" value="UDP-Glycosyltransferase/glycogen phosphorylase"/>
    <property type="match status" value="1"/>
</dbReference>
<dbReference type="RefSeq" id="WP_015709660.1">
    <property type="nucleotide sequence ID" value="NC_015578.1"/>
</dbReference>
<dbReference type="OrthoDB" id="798298at2"/>
<dbReference type="Gene3D" id="3.40.50.2000">
    <property type="entry name" value="Glycogen Phosphorylase B"/>
    <property type="match status" value="2"/>
</dbReference>
<dbReference type="Proteomes" id="UP000009223">
    <property type="component" value="Chromosome"/>
</dbReference>
<proteinExistence type="predicted"/>
<name>F5YN37_TREPZ</name>
<evidence type="ECO:0000313" key="3">
    <source>
        <dbReference type="Proteomes" id="UP000009223"/>
    </source>
</evidence>
<keyword evidence="3" id="KW-1185">Reference proteome</keyword>
<feature type="domain" description="Glycosyl transferase family 1" evidence="1">
    <location>
        <begin position="196"/>
        <end position="332"/>
    </location>
</feature>
<dbReference type="PANTHER" id="PTHR12526:SF627">
    <property type="entry name" value="D-RHAMNOSYLTRANSFERASE WBPZ"/>
    <property type="match status" value="1"/>
</dbReference>
<evidence type="ECO:0000259" key="1">
    <source>
        <dbReference type="Pfam" id="PF00534"/>
    </source>
</evidence>
<dbReference type="EMBL" id="CP001843">
    <property type="protein sequence ID" value="AEF86750.1"/>
    <property type="molecule type" value="Genomic_DNA"/>
</dbReference>
<sequence>MSKIMICSIDDAVGGAEQVLKMIASYFIQCGCTVDVYFLTKPKADYWKDLKDKINLMYTNTSSKIFGFIELFFIMKKTKCEYTYGFTSHVYCNSFIGLLKQLKIINIKYFIGRDSEMYFDEPNIIKRFFYCNLLLNIGYSAIDLLIHQTNEMNKNFLFHKKELFQKILIKVIPNPVDLKYIQASEKSLFQYNGIANNYIVAAGRLLWLKGFHILIRAFKELNLEDCSLLILGDGEYKKELNKLIEKLNLYKKVHLLGYVDNVYPYFRNAKLCVVPSIIDNSPNVLFQMISQNTKIVATRFIKESEYIKGLYICNPDDVHDLAKKIMECLNTDTQSNRELFDRELEKRSINHFIEAIEKAVQ</sequence>
<dbReference type="PANTHER" id="PTHR12526">
    <property type="entry name" value="GLYCOSYLTRANSFERASE"/>
    <property type="match status" value="1"/>
</dbReference>
<dbReference type="STRING" id="545694.TREPR_0343"/>
<dbReference type="InterPro" id="IPR001296">
    <property type="entry name" value="Glyco_trans_1"/>
</dbReference>
<accession>F5YN37</accession>
<dbReference type="eggNOG" id="COG0438">
    <property type="taxonomic scope" value="Bacteria"/>
</dbReference>
<reference evidence="3" key="1">
    <citation type="submission" date="2009-12" db="EMBL/GenBank/DDBJ databases">
        <title>Complete sequence of Treponema primitia strain ZAS-2.</title>
        <authorList>
            <person name="Tetu S.G."/>
            <person name="Matson E."/>
            <person name="Ren Q."/>
            <person name="Seshadri R."/>
            <person name="Elbourne L."/>
            <person name="Hassan K.A."/>
            <person name="Durkin A."/>
            <person name="Radune D."/>
            <person name="Mohamoud Y."/>
            <person name="Shay R."/>
            <person name="Jin S."/>
            <person name="Zhang X."/>
            <person name="Lucey K."/>
            <person name="Ballor N.R."/>
            <person name="Ottesen E."/>
            <person name="Rosenthal R."/>
            <person name="Allen A."/>
            <person name="Leadbetter J.R."/>
            <person name="Paulsen I.T."/>
        </authorList>
    </citation>
    <scope>NUCLEOTIDE SEQUENCE [LARGE SCALE GENOMIC DNA]</scope>
    <source>
        <strain evidence="3">ATCC BAA-887 / DSM 12427 / ZAS-2</strain>
    </source>
</reference>
<evidence type="ECO:0000313" key="2">
    <source>
        <dbReference type="EMBL" id="AEF86750.1"/>
    </source>
</evidence>
<dbReference type="KEGG" id="tpi:TREPR_0343"/>
<dbReference type="HOGENOM" id="CLU_009583_0_0_12"/>
<dbReference type="Pfam" id="PF00534">
    <property type="entry name" value="Glycos_transf_1"/>
    <property type="match status" value="1"/>
</dbReference>
<dbReference type="AlphaFoldDB" id="F5YN37"/>
<protein>
    <submittedName>
        <fullName evidence="2">Putative lipopolysaccharide biosynthesis</fullName>
    </submittedName>
</protein>
<gene>
    <name evidence="2" type="ordered locus">TREPR_0343</name>
</gene>